<keyword evidence="3" id="KW-1185">Reference proteome</keyword>
<dbReference type="NCBIfam" id="TIGR02595">
    <property type="entry name" value="PEP_CTERM"/>
    <property type="match status" value="1"/>
</dbReference>
<dbReference type="EMBL" id="JBHSDI010000009">
    <property type="protein sequence ID" value="MFC4258555.1"/>
    <property type="molecule type" value="Genomic_DNA"/>
</dbReference>
<feature type="domain" description="Ice-binding protein C-terminal" evidence="1">
    <location>
        <begin position="276"/>
        <end position="299"/>
    </location>
</feature>
<accession>A0ABV8QE40</accession>
<evidence type="ECO:0000259" key="1">
    <source>
        <dbReference type="Pfam" id="PF07589"/>
    </source>
</evidence>
<organism evidence="2 3">
    <name type="scientific">Marinobacter lacisalsi</name>
    <dbReference type="NCBI Taxonomy" id="475979"/>
    <lineage>
        <taxon>Bacteria</taxon>
        <taxon>Pseudomonadati</taxon>
        <taxon>Pseudomonadota</taxon>
        <taxon>Gammaproteobacteria</taxon>
        <taxon>Pseudomonadales</taxon>
        <taxon>Marinobacteraceae</taxon>
        <taxon>Marinobacter</taxon>
    </lineage>
</organism>
<dbReference type="Proteomes" id="UP001595798">
    <property type="component" value="Unassembled WGS sequence"/>
</dbReference>
<sequence>MLGFEWVQINKESAMVIRSGFSVITLIALLSASAQVQAIPIDLLLESNTDRNGGNEVFLANFGSYQGLVDGTVAGSSFSQLDVNANFSVGGMAFDGLLYHLLLESDIDRNGGEEVFLASFDSYQNLVNGTVSGSSFSQLDINANFRVGGLAFDGLSYQLLLESDADRSGGEELFLASFDSYQSLIDGTVSGSSFSQLDVNANFSVGGLAFDGLLYQLLLESDADRNGGEEVFLASFDSLQSLLAGTLSGSSFSQLDINGNFSAGGIVAYANGDPVDVPEPGSLGLLSLALAGLWLRVRRKV</sequence>
<evidence type="ECO:0000313" key="2">
    <source>
        <dbReference type="EMBL" id="MFC4258555.1"/>
    </source>
</evidence>
<dbReference type="Pfam" id="PF07589">
    <property type="entry name" value="PEP-CTERM"/>
    <property type="match status" value="1"/>
</dbReference>
<evidence type="ECO:0000313" key="3">
    <source>
        <dbReference type="Proteomes" id="UP001595798"/>
    </source>
</evidence>
<name>A0ABV8QE40_9GAMM</name>
<dbReference type="RefSeq" id="WP_379886083.1">
    <property type="nucleotide sequence ID" value="NZ_JBHSDI010000009.1"/>
</dbReference>
<gene>
    <name evidence="2" type="ORF">ACFOZ5_05830</name>
</gene>
<comment type="caution">
    <text evidence="2">The sequence shown here is derived from an EMBL/GenBank/DDBJ whole genome shotgun (WGS) entry which is preliminary data.</text>
</comment>
<proteinExistence type="predicted"/>
<dbReference type="InterPro" id="IPR013424">
    <property type="entry name" value="Ice-binding_C"/>
</dbReference>
<reference evidence="3" key="1">
    <citation type="journal article" date="2019" name="Int. J. Syst. Evol. Microbiol.">
        <title>The Global Catalogue of Microorganisms (GCM) 10K type strain sequencing project: providing services to taxonomists for standard genome sequencing and annotation.</title>
        <authorList>
            <consortium name="The Broad Institute Genomics Platform"/>
            <consortium name="The Broad Institute Genome Sequencing Center for Infectious Disease"/>
            <person name="Wu L."/>
            <person name="Ma J."/>
        </authorList>
    </citation>
    <scope>NUCLEOTIDE SEQUENCE [LARGE SCALE GENOMIC DNA]</scope>
    <source>
        <strain evidence="3">CECT 7297</strain>
    </source>
</reference>
<protein>
    <submittedName>
        <fullName evidence="2">PEP-CTERM sorting domain-containing protein</fullName>
    </submittedName>
</protein>